<dbReference type="RefSeq" id="WP_054764205.1">
    <property type="nucleotide sequence ID" value="NZ_CAJFZW010000001.1"/>
</dbReference>
<sequence length="72" mass="8387">MTQKREKFRELAEGRTTKALDAIARIGNLSNRQVYEYEDVEVKKIMRALRDAVAEVEARFEAPRTRKSGFKL</sequence>
<dbReference type="AlphaFoldDB" id="A0A7W9C6X4"/>
<evidence type="ECO:0000313" key="2">
    <source>
        <dbReference type="Proteomes" id="UP000527324"/>
    </source>
</evidence>
<evidence type="ECO:0000313" key="1">
    <source>
        <dbReference type="EMBL" id="MBB5740266.1"/>
    </source>
</evidence>
<protein>
    <submittedName>
        <fullName evidence="1">Uncharacterized protein YutE (UPF0331/DUF86 family)</fullName>
    </submittedName>
</protein>
<dbReference type="EMBL" id="JACHOQ010000003">
    <property type="protein sequence ID" value="MBB5740266.1"/>
    <property type="molecule type" value="Genomic_DNA"/>
</dbReference>
<keyword evidence="2" id="KW-1185">Reference proteome</keyword>
<comment type="caution">
    <text evidence="1">The sequence shown here is derived from an EMBL/GenBank/DDBJ whole genome shotgun (WGS) entry which is preliminary data.</text>
</comment>
<name>A0A7W9C6X4_9CAUL</name>
<accession>A0A7W9C6X4</accession>
<reference evidence="1 2" key="1">
    <citation type="submission" date="2020-08" db="EMBL/GenBank/DDBJ databases">
        <title>Genomic Encyclopedia of Type Strains, Phase IV (KMG-IV): sequencing the most valuable type-strain genomes for metagenomic binning, comparative biology and taxonomic classification.</title>
        <authorList>
            <person name="Goeker M."/>
        </authorList>
    </citation>
    <scope>NUCLEOTIDE SEQUENCE [LARGE SCALE GENOMIC DNA]</scope>
    <source>
        <strain evidence="1 2">DSM 4731</strain>
    </source>
</reference>
<proteinExistence type="predicted"/>
<dbReference type="Proteomes" id="UP000527324">
    <property type="component" value="Unassembled WGS sequence"/>
</dbReference>
<organism evidence="1 2">
    <name type="scientific">Brevundimonas aurantiaca</name>
    <dbReference type="NCBI Taxonomy" id="74316"/>
    <lineage>
        <taxon>Bacteria</taxon>
        <taxon>Pseudomonadati</taxon>
        <taxon>Pseudomonadota</taxon>
        <taxon>Alphaproteobacteria</taxon>
        <taxon>Caulobacterales</taxon>
        <taxon>Caulobacteraceae</taxon>
        <taxon>Brevundimonas</taxon>
    </lineage>
</organism>
<gene>
    <name evidence="1" type="ORF">GGQ93_001980</name>
</gene>